<organism evidence="5 6">
    <name type="scientific">endosymbiont of Galathealinum brachiosum</name>
    <dbReference type="NCBI Taxonomy" id="2200906"/>
    <lineage>
        <taxon>Bacteria</taxon>
        <taxon>Pseudomonadati</taxon>
        <taxon>Pseudomonadota</taxon>
        <taxon>Gammaproteobacteria</taxon>
        <taxon>sulfur-oxidizing symbionts</taxon>
    </lineage>
</organism>
<evidence type="ECO:0000256" key="1">
    <source>
        <dbReference type="ARBA" id="ARBA00001946"/>
    </source>
</evidence>
<dbReference type="PANTHER" id="PTHR46193:SF9">
    <property type="entry name" value="HALOACID DEHALOGENASE-LIKE HYDROLASE DOMAIN-CONTAINING PROTEIN SGPP"/>
    <property type="match status" value="1"/>
</dbReference>
<comment type="cofactor">
    <cofactor evidence="1">
        <name>Mg(2+)</name>
        <dbReference type="ChEBI" id="CHEBI:18420"/>
    </cofactor>
</comment>
<dbReference type="GO" id="GO:0016787">
    <property type="term" value="F:hydrolase activity"/>
    <property type="evidence" value="ECO:0007669"/>
    <property type="project" value="UniProtKB-KW"/>
</dbReference>
<dbReference type="InterPro" id="IPR051600">
    <property type="entry name" value="Beta-PGM-like"/>
</dbReference>
<dbReference type="NCBIfam" id="TIGR01509">
    <property type="entry name" value="HAD-SF-IA-v3"/>
    <property type="match status" value="1"/>
</dbReference>
<dbReference type="InterPro" id="IPR023198">
    <property type="entry name" value="PGP-like_dom2"/>
</dbReference>
<dbReference type="EMBL" id="QFXC01000008">
    <property type="protein sequence ID" value="RDH83765.1"/>
    <property type="molecule type" value="Genomic_DNA"/>
</dbReference>
<comment type="caution">
    <text evidence="5">The sequence shown here is derived from an EMBL/GenBank/DDBJ whole genome shotgun (WGS) entry which is preliminary data.</text>
</comment>
<dbReference type="CDD" id="cd07505">
    <property type="entry name" value="HAD_BPGM-like"/>
    <property type="match status" value="1"/>
</dbReference>
<dbReference type="Gene3D" id="3.40.50.1000">
    <property type="entry name" value="HAD superfamily/HAD-like"/>
    <property type="match status" value="1"/>
</dbReference>
<dbReference type="InterPro" id="IPR041492">
    <property type="entry name" value="HAD_2"/>
</dbReference>
<accession>A0A370DFR3</accession>
<keyword evidence="5" id="KW-0378">Hydrolase</keyword>
<dbReference type="PANTHER" id="PTHR46193">
    <property type="entry name" value="6-PHOSPHOGLUCONATE PHOSPHATASE"/>
    <property type="match status" value="1"/>
</dbReference>
<keyword evidence="3" id="KW-0479">Metal-binding</keyword>
<dbReference type="InterPro" id="IPR006439">
    <property type="entry name" value="HAD-SF_hydro_IA"/>
</dbReference>
<protein>
    <submittedName>
        <fullName evidence="5">HAD family hydrolase</fullName>
    </submittedName>
</protein>
<dbReference type="SFLD" id="SFLDS00003">
    <property type="entry name" value="Haloacid_Dehalogenase"/>
    <property type="match status" value="1"/>
</dbReference>
<evidence type="ECO:0000313" key="6">
    <source>
        <dbReference type="Proteomes" id="UP000254266"/>
    </source>
</evidence>
<dbReference type="SFLD" id="SFLDG01129">
    <property type="entry name" value="C1.5:_HAD__Beta-PGM__Phosphata"/>
    <property type="match status" value="1"/>
</dbReference>
<evidence type="ECO:0000256" key="4">
    <source>
        <dbReference type="ARBA" id="ARBA00022842"/>
    </source>
</evidence>
<dbReference type="GO" id="GO:0046872">
    <property type="term" value="F:metal ion binding"/>
    <property type="evidence" value="ECO:0007669"/>
    <property type="project" value="UniProtKB-KW"/>
</dbReference>
<proteinExistence type="inferred from homology"/>
<dbReference type="PRINTS" id="PR00413">
    <property type="entry name" value="HADHALOGNASE"/>
</dbReference>
<dbReference type="AlphaFoldDB" id="A0A370DFR3"/>
<keyword evidence="4" id="KW-0460">Magnesium</keyword>
<dbReference type="SUPFAM" id="SSF56784">
    <property type="entry name" value="HAD-like"/>
    <property type="match status" value="1"/>
</dbReference>
<name>A0A370DFR3_9GAMM</name>
<dbReference type="InterPro" id="IPR023214">
    <property type="entry name" value="HAD_sf"/>
</dbReference>
<evidence type="ECO:0000256" key="3">
    <source>
        <dbReference type="ARBA" id="ARBA00022723"/>
    </source>
</evidence>
<sequence>MIKSKIKAVIFDMDGVLIEEKGWHYDSLNKALKLFGQEISQYDHIVTYDGLPTIKKLEMLSIERGLPESLHNFINNIKQRYTMDMIYTRCKPTFNHQFALSQLKKDGYKLGVASNSAKGTVDTMMRKSELGQYLDFVFSYQDVSKPKPDPEIYLKGIQFLGLSPKQCVIVEDNENGIKAAKASGAHVLQVLSVDDVNYQNITNKIKQVES</sequence>
<reference evidence="5 6" key="1">
    <citation type="journal article" date="2018" name="ISME J.">
        <title>Endosymbiont genomes yield clues of tubeworm success.</title>
        <authorList>
            <person name="Li Y."/>
            <person name="Liles M.R."/>
            <person name="Halanych K.M."/>
        </authorList>
    </citation>
    <scope>NUCLEOTIDE SEQUENCE [LARGE SCALE GENOMIC DNA]</scope>
    <source>
        <strain evidence="5">A1464</strain>
    </source>
</reference>
<gene>
    <name evidence="5" type="ORF">DIZ80_06405</name>
</gene>
<dbReference type="InterPro" id="IPR036412">
    <property type="entry name" value="HAD-like_sf"/>
</dbReference>
<dbReference type="Proteomes" id="UP000254266">
    <property type="component" value="Unassembled WGS sequence"/>
</dbReference>
<dbReference type="Gene3D" id="1.10.150.240">
    <property type="entry name" value="Putative phosphatase, domain 2"/>
    <property type="match status" value="1"/>
</dbReference>
<dbReference type="Pfam" id="PF13419">
    <property type="entry name" value="HAD_2"/>
    <property type="match status" value="1"/>
</dbReference>
<keyword evidence="6" id="KW-1185">Reference proteome</keyword>
<comment type="similarity">
    <text evidence="2">Belongs to the HAD-like hydrolase superfamily. CbbY/CbbZ/Gph/YieH family.</text>
</comment>
<evidence type="ECO:0000313" key="5">
    <source>
        <dbReference type="EMBL" id="RDH83765.1"/>
    </source>
</evidence>
<dbReference type="NCBIfam" id="TIGR01549">
    <property type="entry name" value="HAD-SF-IA-v1"/>
    <property type="match status" value="1"/>
</dbReference>
<evidence type="ECO:0000256" key="2">
    <source>
        <dbReference type="ARBA" id="ARBA00006171"/>
    </source>
</evidence>